<proteinExistence type="predicted"/>
<dbReference type="Proteomes" id="UP001345013">
    <property type="component" value="Unassembled WGS sequence"/>
</dbReference>
<dbReference type="EMBL" id="JAVRRG010000032">
    <property type="protein sequence ID" value="KAK5094744.1"/>
    <property type="molecule type" value="Genomic_DNA"/>
</dbReference>
<organism evidence="2 3">
    <name type="scientific">Lithohypha guttulata</name>
    <dbReference type="NCBI Taxonomy" id="1690604"/>
    <lineage>
        <taxon>Eukaryota</taxon>
        <taxon>Fungi</taxon>
        <taxon>Dikarya</taxon>
        <taxon>Ascomycota</taxon>
        <taxon>Pezizomycotina</taxon>
        <taxon>Eurotiomycetes</taxon>
        <taxon>Chaetothyriomycetidae</taxon>
        <taxon>Chaetothyriales</taxon>
        <taxon>Trichomeriaceae</taxon>
        <taxon>Lithohypha</taxon>
    </lineage>
</organism>
<evidence type="ECO:0000313" key="2">
    <source>
        <dbReference type="EMBL" id="KAK5094744.1"/>
    </source>
</evidence>
<feature type="region of interest" description="Disordered" evidence="1">
    <location>
        <begin position="250"/>
        <end position="283"/>
    </location>
</feature>
<reference evidence="2 3" key="1">
    <citation type="submission" date="2023-08" db="EMBL/GenBank/DDBJ databases">
        <title>Black Yeasts Isolated from many extreme environments.</title>
        <authorList>
            <person name="Coleine C."/>
            <person name="Stajich J.E."/>
            <person name="Selbmann L."/>
        </authorList>
    </citation>
    <scope>NUCLEOTIDE SEQUENCE [LARGE SCALE GENOMIC DNA]</scope>
    <source>
        <strain evidence="2 3">CCFEE 5885</strain>
    </source>
</reference>
<evidence type="ECO:0000256" key="1">
    <source>
        <dbReference type="SAM" id="MobiDB-lite"/>
    </source>
</evidence>
<feature type="compositionally biased region" description="Basic and acidic residues" evidence="1">
    <location>
        <begin position="255"/>
        <end position="274"/>
    </location>
</feature>
<gene>
    <name evidence="2" type="ORF">LTR24_003444</name>
</gene>
<sequence length="385" mass="43456">MTAEELSQVDKQFAQTLTGVASLLFWTGVERDHAQKWGDQWNLKTLTSAMGPLMDAANPASPKAQKSKKTYVRYIKGASGRFAQYARTHCRAVVLTNPPPDIYSSREDNTYQSLEEPILKGLFGDPPVRRIDYVHPTVDGAAHVLYQAWPCNKTDDWVIAFGKKNVNKWKRLNWSYKSIVTTSQLDLKLLQEQILLPNASILQVLTPKLITHPEDMIVNTLSRSDDVPELMAGGTNVEHIVAEEGDVSKPQHAVDFTERDRRSPSPDIQGHDNRVSANEPGQVEPAISGSRIVDTQVNGHLDQRMGFHERERFRELDTPPAPVYVTKKCRKPMLPITLPVICIDDIAMGAEVTMNIDEHGTKKEFLYLTMKLMPGVEKWWKMSWA</sequence>
<comment type="caution">
    <text evidence="2">The sequence shown here is derived from an EMBL/GenBank/DDBJ whole genome shotgun (WGS) entry which is preliminary data.</text>
</comment>
<keyword evidence="3" id="KW-1185">Reference proteome</keyword>
<protein>
    <submittedName>
        <fullName evidence="2">Uncharacterized protein</fullName>
    </submittedName>
</protein>
<accession>A0ABR0KEY3</accession>
<evidence type="ECO:0000313" key="3">
    <source>
        <dbReference type="Proteomes" id="UP001345013"/>
    </source>
</evidence>
<name>A0ABR0KEY3_9EURO</name>